<dbReference type="SUPFAM" id="SSF51690">
    <property type="entry name" value="Nicotinate/Quinolinate PRTase C-terminal domain-like"/>
    <property type="match status" value="1"/>
</dbReference>
<evidence type="ECO:0000256" key="5">
    <source>
        <dbReference type="ARBA" id="ARBA00022598"/>
    </source>
</evidence>
<dbReference type="NCBIfam" id="NF009131">
    <property type="entry name" value="PRK12484.1"/>
    <property type="match status" value="1"/>
</dbReference>
<keyword evidence="14" id="KW-1185">Reference proteome</keyword>
<dbReference type="PANTHER" id="PTHR11098">
    <property type="entry name" value="NICOTINATE PHOSPHORIBOSYLTRANSFERASE"/>
    <property type="match status" value="1"/>
</dbReference>
<dbReference type="GO" id="GO:0004516">
    <property type="term" value="F:nicotinate phosphoribosyltransferase activity"/>
    <property type="evidence" value="ECO:0007669"/>
    <property type="project" value="UniProtKB-UniRule"/>
</dbReference>
<dbReference type="NCBIfam" id="TIGR01513">
    <property type="entry name" value="NAPRTase_put"/>
    <property type="match status" value="1"/>
</dbReference>
<evidence type="ECO:0000259" key="11">
    <source>
        <dbReference type="Pfam" id="PF17767"/>
    </source>
</evidence>
<keyword evidence="5 9" id="KW-0436">Ligase</keyword>
<evidence type="ECO:0000256" key="3">
    <source>
        <dbReference type="ARBA" id="ARBA00013236"/>
    </source>
</evidence>
<gene>
    <name evidence="13" type="ORF">SAMN02745751_02992</name>
</gene>
<evidence type="ECO:0000256" key="9">
    <source>
        <dbReference type="RuleBase" id="RU365100"/>
    </source>
</evidence>
<dbReference type="InterPro" id="IPR041525">
    <property type="entry name" value="N/Namide_PRibTrfase"/>
</dbReference>
<comment type="function">
    <text evidence="9">Catalyzes the first step in the biosynthesis of NAD from nicotinic acid, the ATP-dependent synthesis of beta-nicotinate D-ribonucleotide from nicotinate and 5-phospho-D-ribose 1-phosphate.</text>
</comment>
<dbReference type="GO" id="GO:0047280">
    <property type="term" value="F:nicotinamide phosphoribosyltransferase activity"/>
    <property type="evidence" value="ECO:0007669"/>
    <property type="project" value="UniProtKB-ARBA"/>
</dbReference>
<dbReference type="Gene3D" id="3.20.20.70">
    <property type="entry name" value="Aldolase class I"/>
    <property type="match status" value="1"/>
</dbReference>
<evidence type="ECO:0000256" key="1">
    <source>
        <dbReference type="ARBA" id="ARBA00004952"/>
    </source>
</evidence>
<dbReference type="RefSeq" id="WP_073050373.1">
    <property type="nucleotide sequence ID" value="NZ_FQZL01000028.1"/>
</dbReference>
<comment type="catalytic activity">
    <reaction evidence="8 9">
        <text>5-phospho-alpha-D-ribose 1-diphosphate + nicotinate + ATP + H2O = nicotinate beta-D-ribonucleotide + ADP + phosphate + diphosphate</text>
        <dbReference type="Rhea" id="RHEA:36163"/>
        <dbReference type="ChEBI" id="CHEBI:15377"/>
        <dbReference type="ChEBI" id="CHEBI:30616"/>
        <dbReference type="ChEBI" id="CHEBI:32544"/>
        <dbReference type="ChEBI" id="CHEBI:33019"/>
        <dbReference type="ChEBI" id="CHEBI:43474"/>
        <dbReference type="ChEBI" id="CHEBI:57502"/>
        <dbReference type="ChEBI" id="CHEBI:58017"/>
        <dbReference type="ChEBI" id="CHEBI:456216"/>
        <dbReference type="EC" id="6.3.4.21"/>
    </reaction>
</comment>
<dbReference type="UniPathway" id="UPA00253">
    <property type="reaction ID" value="UER00457"/>
</dbReference>
<dbReference type="PIRSF" id="PIRSF000484">
    <property type="entry name" value="NAPRT"/>
    <property type="match status" value="1"/>
</dbReference>
<comment type="similarity">
    <text evidence="2 9">Belongs to the NAPRTase family.</text>
</comment>
<dbReference type="InterPro" id="IPR007229">
    <property type="entry name" value="Nic_PRibTrfase-Fam"/>
</dbReference>
<feature type="domain" description="Nicotinate/nicotinamide phosphoribosyltransferase" evidence="10">
    <location>
        <begin position="159"/>
        <end position="308"/>
    </location>
</feature>
<dbReference type="InterPro" id="IPR041619">
    <property type="entry name" value="NAPRTase_C"/>
</dbReference>
<keyword evidence="7 9" id="KW-0808">Transferase</keyword>
<evidence type="ECO:0000259" key="12">
    <source>
        <dbReference type="Pfam" id="PF17956"/>
    </source>
</evidence>
<dbReference type="AlphaFoldDB" id="A0A1M6KV26"/>
<dbReference type="PANTHER" id="PTHR11098:SF1">
    <property type="entry name" value="NICOTINATE PHOSPHORIBOSYLTRANSFERASE"/>
    <property type="match status" value="1"/>
</dbReference>
<dbReference type="SUPFAM" id="SSF54675">
    <property type="entry name" value="Nicotinate/Quinolinate PRTase N-terminal domain-like"/>
    <property type="match status" value="1"/>
</dbReference>
<dbReference type="NCBIfam" id="NF006695">
    <property type="entry name" value="PRK09243.1-2"/>
    <property type="match status" value="1"/>
</dbReference>
<evidence type="ECO:0000256" key="2">
    <source>
        <dbReference type="ARBA" id="ARBA00010897"/>
    </source>
</evidence>
<name>A0A1M6KV26_9FIRM</name>
<feature type="domain" description="Nicotinate phosphoribosyltransferase N-terminal" evidence="11">
    <location>
        <begin position="14"/>
        <end position="137"/>
    </location>
</feature>
<dbReference type="EC" id="6.3.4.21" evidence="3 9"/>
<organism evidence="13 14">
    <name type="scientific">Dethiosulfatibacter aminovorans DSM 17477</name>
    <dbReference type="NCBI Taxonomy" id="1121476"/>
    <lineage>
        <taxon>Bacteria</taxon>
        <taxon>Bacillati</taxon>
        <taxon>Bacillota</taxon>
        <taxon>Tissierellia</taxon>
        <taxon>Dethiosulfatibacter</taxon>
    </lineage>
</organism>
<keyword evidence="13" id="KW-0328">Glycosyltransferase</keyword>
<comment type="PTM">
    <text evidence="9">Transiently phosphorylated on a His residue during the reaction cycle. Phosphorylation strongly increases the affinity for substrates and increases the rate of nicotinate D-ribonucleotide production. Dephosphorylation regenerates the low-affinity form of the enzyme, leading to product release.</text>
</comment>
<feature type="domain" description="Nicotinate phosphoribosyltransferase C-terminal" evidence="12">
    <location>
        <begin position="364"/>
        <end position="469"/>
    </location>
</feature>
<dbReference type="InterPro" id="IPR036068">
    <property type="entry name" value="Nicotinate_pribotase-like_C"/>
</dbReference>
<dbReference type="InterPro" id="IPR040727">
    <property type="entry name" value="NAPRTase_N"/>
</dbReference>
<dbReference type="FunFam" id="3.20.20.70:FF:000076">
    <property type="entry name" value="Nicotinate phosphoribosyltransferase"/>
    <property type="match status" value="1"/>
</dbReference>
<evidence type="ECO:0000256" key="7">
    <source>
        <dbReference type="ARBA" id="ARBA00022679"/>
    </source>
</evidence>
<dbReference type="Pfam" id="PF17956">
    <property type="entry name" value="NAPRTase_C"/>
    <property type="match status" value="1"/>
</dbReference>
<evidence type="ECO:0000313" key="13">
    <source>
        <dbReference type="EMBL" id="SHJ62740.1"/>
    </source>
</evidence>
<dbReference type="CDD" id="cd01570">
    <property type="entry name" value="NAPRTase_A"/>
    <property type="match status" value="1"/>
</dbReference>
<evidence type="ECO:0000256" key="8">
    <source>
        <dbReference type="ARBA" id="ARBA00048668"/>
    </source>
</evidence>
<evidence type="ECO:0000259" key="10">
    <source>
        <dbReference type="Pfam" id="PF04095"/>
    </source>
</evidence>
<dbReference type="GO" id="GO:0034355">
    <property type="term" value="P:NAD+ biosynthetic process via the salvage pathway"/>
    <property type="evidence" value="ECO:0007669"/>
    <property type="project" value="TreeGrafter"/>
</dbReference>
<dbReference type="Pfam" id="PF17767">
    <property type="entry name" value="NAPRTase_N"/>
    <property type="match status" value="1"/>
</dbReference>
<keyword evidence="4" id="KW-0597">Phosphoprotein</keyword>
<accession>A0A1M6KV26</accession>
<evidence type="ECO:0000256" key="4">
    <source>
        <dbReference type="ARBA" id="ARBA00022553"/>
    </source>
</evidence>
<keyword evidence="6 9" id="KW-0662">Pyridine nucleotide biosynthesis</keyword>
<dbReference type="Gene3D" id="3.20.140.10">
    <property type="entry name" value="nicotinate phosphoribosyltransferase"/>
    <property type="match status" value="1"/>
</dbReference>
<dbReference type="Proteomes" id="UP000184052">
    <property type="component" value="Unassembled WGS sequence"/>
</dbReference>
<dbReference type="STRING" id="1121476.SAMN02745751_02992"/>
<dbReference type="InterPro" id="IPR013785">
    <property type="entry name" value="Aldolase_TIM"/>
</dbReference>
<dbReference type="GO" id="GO:0005829">
    <property type="term" value="C:cytosol"/>
    <property type="evidence" value="ECO:0007669"/>
    <property type="project" value="TreeGrafter"/>
</dbReference>
<evidence type="ECO:0000256" key="6">
    <source>
        <dbReference type="ARBA" id="ARBA00022642"/>
    </source>
</evidence>
<evidence type="ECO:0000313" key="14">
    <source>
        <dbReference type="Proteomes" id="UP000184052"/>
    </source>
</evidence>
<proteinExistence type="inferred from homology"/>
<sequence>MNNIEWKKEKNLSLLVDFYELTMTNGYLVNGDQDHIVYFDYFFRKVPDNGGFAITAGLQQFIDYLMEIEFSDMDIEFLKEMNIFEEKFLEYLKDFKFTGDVWAIPEGTPVFPNTPIITIKAPILEAQLIETMLLLSLNHQSLIATKSNRIARAANDKPVVDFGARRAHGADATIYGARACYIGGCLGTSNLLASKMFDIPVIGTIAHSWVQFYDDDHTAFKSYVKAFPDNAILLVDTYNVLGSGIPEAIKVFDELEGEGKKGIRLDSGDLDYLSKKARKLLDVAGYEDATITATNSLDEYQIRELERQGAPIDSYGVGERMITARSEAVFGGVYKLVAVETEEGISPRIKLSEEAVKVTNPGFKELWRLYDNRNGNAFADLITFKDEEVKAPYKLFDPLSPWINKTAKNFTAKKLQTLIVHNGELVYDFPTLDEIRDNLNNELSKLWDGLRRFDNPDRYFVNLSFDLWSEKQRLIEKYRNK</sequence>
<comment type="pathway">
    <text evidence="1 9">Cofactor biosynthesis; NAD(+) biosynthesis; nicotinate D-ribonucleotide from nicotinate: step 1/1.</text>
</comment>
<protein>
    <recommendedName>
        <fullName evidence="3 9">Nicotinate phosphoribosyltransferase</fullName>
        <ecNumber evidence="3 9">6.3.4.21</ecNumber>
    </recommendedName>
</protein>
<dbReference type="Pfam" id="PF04095">
    <property type="entry name" value="NAPRTase"/>
    <property type="match status" value="1"/>
</dbReference>
<dbReference type="EMBL" id="FQZL01000028">
    <property type="protein sequence ID" value="SHJ62740.1"/>
    <property type="molecule type" value="Genomic_DNA"/>
</dbReference>
<reference evidence="13 14" key="1">
    <citation type="submission" date="2016-11" db="EMBL/GenBank/DDBJ databases">
        <authorList>
            <person name="Jaros S."/>
            <person name="Januszkiewicz K."/>
            <person name="Wedrychowicz H."/>
        </authorList>
    </citation>
    <scope>NUCLEOTIDE SEQUENCE [LARGE SCALE GENOMIC DNA]</scope>
    <source>
        <strain evidence="13 14">DSM 17477</strain>
    </source>
</reference>
<dbReference type="InterPro" id="IPR006405">
    <property type="entry name" value="Nic_PRibTrfase_pncB"/>
</dbReference>
<dbReference type="OrthoDB" id="9770610at2"/>